<dbReference type="RefSeq" id="WP_079727695.1">
    <property type="nucleotide sequence ID" value="NZ_FUZP01000001.1"/>
</dbReference>
<dbReference type="STRING" id="123320.SAMN06309945_1718"/>
<organism evidence="3 4">
    <name type="scientific">Okibacterium fritillariae</name>
    <dbReference type="NCBI Taxonomy" id="123320"/>
    <lineage>
        <taxon>Bacteria</taxon>
        <taxon>Bacillati</taxon>
        <taxon>Actinomycetota</taxon>
        <taxon>Actinomycetes</taxon>
        <taxon>Micrococcales</taxon>
        <taxon>Microbacteriaceae</taxon>
        <taxon>Okibacterium</taxon>
    </lineage>
</organism>
<accession>A0A1T5JNF0</accession>
<dbReference type="OrthoDB" id="4792842at2"/>
<keyword evidence="2" id="KW-1133">Transmembrane helix</keyword>
<sequence>MSAQTAYDLPLSASVPAASALPAQPGRKKAPYIEAVPKNARRARPKTAYALVTVGGVLVVVIAQLLLGVGLSQGAYQISSLQASERSLGLQLQTVSNDVKEISSPQYLAANAESLGMVINGTPAYLRLSDGSVTGNATAATTDTPVPLISSSVIPNKLIAGEPLAVAPDATVADPDAPAEGAPTEEAAPPTVSLENGLPSPSTH</sequence>
<gene>
    <name evidence="3" type="ORF">SAMN06309945_1718</name>
</gene>
<name>A0A1T5JNF0_9MICO</name>
<proteinExistence type="predicted"/>
<feature type="transmembrane region" description="Helical" evidence="2">
    <location>
        <begin position="48"/>
        <end position="71"/>
    </location>
</feature>
<protein>
    <recommendedName>
        <fullName evidence="5">Cell division protein FtsL</fullName>
    </recommendedName>
</protein>
<evidence type="ECO:0008006" key="5">
    <source>
        <dbReference type="Google" id="ProtNLM"/>
    </source>
</evidence>
<dbReference type="Proteomes" id="UP000190857">
    <property type="component" value="Unassembled WGS sequence"/>
</dbReference>
<dbReference type="AlphaFoldDB" id="A0A1T5JNF0"/>
<feature type="compositionally biased region" description="Low complexity" evidence="1">
    <location>
        <begin position="169"/>
        <end position="191"/>
    </location>
</feature>
<keyword evidence="2" id="KW-0812">Transmembrane</keyword>
<reference evidence="3 4" key="1">
    <citation type="submission" date="2017-02" db="EMBL/GenBank/DDBJ databases">
        <authorList>
            <person name="Peterson S.W."/>
        </authorList>
    </citation>
    <scope>NUCLEOTIDE SEQUENCE [LARGE SCALE GENOMIC DNA]</scope>
    <source>
        <strain evidence="3 4">VKM Ac-2059</strain>
    </source>
</reference>
<keyword evidence="4" id="KW-1185">Reference proteome</keyword>
<evidence type="ECO:0000313" key="3">
    <source>
        <dbReference type="EMBL" id="SKC52931.1"/>
    </source>
</evidence>
<dbReference type="EMBL" id="FUZP01000001">
    <property type="protein sequence ID" value="SKC52931.1"/>
    <property type="molecule type" value="Genomic_DNA"/>
</dbReference>
<evidence type="ECO:0000313" key="4">
    <source>
        <dbReference type="Proteomes" id="UP000190857"/>
    </source>
</evidence>
<evidence type="ECO:0000256" key="1">
    <source>
        <dbReference type="SAM" id="MobiDB-lite"/>
    </source>
</evidence>
<evidence type="ECO:0000256" key="2">
    <source>
        <dbReference type="SAM" id="Phobius"/>
    </source>
</evidence>
<keyword evidence="2" id="KW-0472">Membrane</keyword>
<feature type="region of interest" description="Disordered" evidence="1">
    <location>
        <begin position="169"/>
        <end position="204"/>
    </location>
</feature>